<dbReference type="InterPro" id="IPR036291">
    <property type="entry name" value="NAD(P)-bd_dom_sf"/>
</dbReference>
<dbReference type="InterPro" id="IPR050700">
    <property type="entry name" value="YIM1/Zinc_Alcohol_DH_Fams"/>
</dbReference>
<dbReference type="Proteomes" id="UP000184267">
    <property type="component" value="Unassembled WGS sequence"/>
</dbReference>
<evidence type="ECO:0000259" key="1">
    <source>
        <dbReference type="SMART" id="SM00829"/>
    </source>
</evidence>
<organism evidence="2 3">
    <name type="scientific">Trametes pubescens</name>
    <name type="common">White-rot fungus</name>
    <dbReference type="NCBI Taxonomy" id="154538"/>
    <lineage>
        <taxon>Eukaryota</taxon>
        <taxon>Fungi</taxon>
        <taxon>Dikarya</taxon>
        <taxon>Basidiomycota</taxon>
        <taxon>Agaricomycotina</taxon>
        <taxon>Agaricomycetes</taxon>
        <taxon>Polyporales</taxon>
        <taxon>Polyporaceae</taxon>
        <taxon>Trametes</taxon>
    </lineage>
</organism>
<feature type="domain" description="Enoyl reductase (ER)" evidence="1">
    <location>
        <begin position="2"/>
        <end position="287"/>
    </location>
</feature>
<dbReference type="EMBL" id="MNAD01001519">
    <property type="protein sequence ID" value="OJT04705.1"/>
    <property type="molecule type" value="Genomic_DNA"/>
</dbReference>
<dbReference type="InterPro" id="IPR011032">
    <property type="entry name" value="GroES-like_sf"/>
</dbReference>
<dbReference type="SUPFAM" id="SSF50129">
    <property type="entry name" value="GroES-like"/>
    <property type="match status" value="1"/>
</dbReference>
<dbReference type="PANTHER" id="PTHR11695">
    <property type="entry name" value="ALCOHOL DEHYDROGENASE RELATED"/>
    <property type="match status" value="1"/>
</dbReference>
<dbReference type="PANTHER" id="PTHR11695:SF294">
    <property type="entry name" value="RETICULON-4-INTERACTING PROTEIN 1, MITOCHONDRIAL"/>
    <property type="match status" value="1"/>
</dbReference>
<dbReference type="AlphaFoldDB" id="A0A1M2VAY6"/>
<dbReference type="InterPro" id="IPR020843">
    <property type="entry name" value="ER"/>
</dbReference>
<keyword evidence="3" id="KW-1185">Reference proteome</keyword>
<dbReference type="OrthoDB" id="3509362at2759"/>
<dbReference type="GO" id="GO:0005739">
    <property type="term" value="C:mitochondrion"/>
    <property type="evidence" value="ECO:0007669"/>
    <property type="project" value="TreeGrafter"/>
</dbReference>
<reference evidence="2 3" key="1">
    <citation type="submission" date="2016-10" db="EMBL/GenBank/DDBJ databases">
        <title>Genome sequence of the basidiomycete white-rot fungus Trametes pubescens.</title>
        <authorList>
            <person name="Makela M.R."/>
            <person name="Granchi Z."/>
            <person name="Peng M."/>
            <person name="De Vries R.P."/>
            <person name="Grigoriev I."/>
            <person name="Riley R."/>
            <person name="Hilden K."/>
        </authorList>
    </citation>
    <scope>NUCLEOTIDE SEQUENCE [LARGE SCALE GENOMIC DNA]</scope>
    <source>
        <strain evidence="2 3">FBCC735</strain>
    </source>
</reference>
<dbReference type="Gene3D" id="3.90.180.10">
    <property type="entry name" value="Medium-chain alcohol dehydrogenases, catalytic domain"/>
    <property type="match status" value="1"/>
</dbReference>
<dbReference type="Pfam" id="PF13602">
    <property type="entry name" value="ADH_zinc_N_2"/>
    <property type="match status" value="1"/>
</dbReference>
<evidence type="ECO:0000313" key="3">
    <source>
        <dbReference type="Proteomes" id="UP000184267"/>
    </source>
</evidence>
<dbReference type="SMART" id="SM00829">
    <property type="entry name" value="PKS_ER"/>
    <property type="match status" value="1"/>
</dbReference>
<comment type="caution">
    <text evidence="2">The sequence shown here is derived from an EMBL/GenBank/DDBJ whole genome shotgun (WGS) entry which is preliminary data.</text>
</comment>
<accession>A0A1M2VAY6</accession>
<dbReference type="OMA" id="SGGCGIF"/>
<dbReference type="Gene3D" id="3.40.50.720">
    <property type="entry name" value="NAD(P)-binding Rossmann-like Domain"/>
    <property type="match status" value="1"/>
</dbReference>
<gene>
    <name evidence="2" type="ORF">TRAPUB_4499</name>
</gene>
<dbReference type="SUPFAM" id="SSF51735">
    <property type="entry name" value="NAD(P)-binding Rossmann-fold domains"/>
    <property type="match status" value="1"/>
</dbReference>
<sequence>MGFLPNFVLKRVNAAEYDLAGVIVDANGSEFKEGDEVYGWIPFPLSISSGQGALTQYTRVPAINLVPRPSNITPTQAAGFALAGQTAYQALIELAKLEEGQSVFINGGSTAVGAFAIQIAKAKGAHVTASASAKNEEYVRGLGADEFFDYTKAPLHEQLIAANVTPKYQVFYEAVGIMDPALFIHSPAYLAPNGVFLSVGPSPSGAAYGTIASFAWNVLLRPSFLGGVKRKWKLVAVKPIPKDLKDFAKLVEEGKIRPLVDSVHAFEDTKAAYERLLSQRATGKVVVKVDPSVE</sequence>
<evidence type="ECO:0000313" key="2">
    <source>
        <dbReference type="EMBL" id="OJT04705.1"/>
    </source>
</evidence>
<dbReference type="STRING" id="154538.A0A1M2VAY6"/>
<dbReference type="CDD" id="cd08267">
    <property type="entry name" value="MDR1"/>
    <property type="match status" value="1"/>
</dbReference>
<dbReference type="GO" id="GO:0016491">
    <property type="term" value="F:oxidoreductase activity"/>
    <property type="evidence" value="ECO:0007669"/>
    <property type="project" value="InterPro"/>
</dbReference>
<protein>
    <submittedName>
        <fullName evidence="2">Zinc-type alcohol dehydrogenase-like protein C16A3.02c</fullName>
    </submittedName>
</protein>
<name>A0A1M2VAY6_TRAPU</name>
<proteinExistence type="predicted"/>